<dbReference type="EMBL" id="JAAHBT010000318">
    <property type="protein sequence ID" value="NES11788.1"/>
    <property type="molecule type" value="Genomic_DNA"/>
</dbReference>
<keyword evidence="2" id="KW-1185">Reference proteome</keyword>
<reference evidence="1 2" key="1">
    <citation type="submission" date="2020-02" db="EMBL/GenBank/DDBJ databases">
        <title>Broccoli isolated Pseudomonas sp.</title>
        <authorList>
            <person name="Fujikawa T."/>
            <person name="Sawada H."/>
        </authorList>
    </citation>
    <scope>NUCLEOTIDE SEQUENCE [LARGE SCALE GENOMIC DNA]</scope>
    <source>
        <strain evidence="1 2">JCM 32154</strain>
    </source>
</reference>
<dbReference type="AlphaFoldDB" id="A0A6I5RWW1"/>
<dbReference type="Gene3D" id="2.130.10.10">
    <property type="entry name" value="YVTN repeat-like/Quinoprotein amine dehydrogenase"/>
    <property type="match status" value="1"/>
</dbReference>
<comment type="caution">
    <text evidence="1">The sequence shown here is derived from an EMBL/GenBank/DDBJ whole genome shotgun (WGS) entry which is preliminary data.</text>
</comment>
<dbReference type="InterPro" id="IPR011048">
    <property type="entry name" value="Haem_d1_sf"/>
</dbReference>
<organism evidence="1 2">
    <name type="scientific">Pseudomonas laurentiana</name>
    <dbReference type="NCBI Taxonomy" id="2364649"/>
    <lineage>
        <taxon>Bacteria</taxon>
        <taxon>Pseudomonadati</taxon>
        <taxon>Pseudomonadota</taxon>
        <taxon>Gammaproteobacteria</taxon>
        <taxon>Pseudomonadales</taxon>
        <taxon>Pseudomonadaceae</taxon>
        <taxon>Pseudomonas</taxon>
    </lineage>
</organism>
<proteinExistence type="predicted"/>
<evidence type="ECO:0000313" key="2">
    <source>
        <dbReference type="Proteomes" id="UP000471751"/>
    </source>
</evidence>
<dbReference type="PANTHER" id="PTHR47197">
    <property type="entry name" value="PROTEIN NIRF"/>
    <property type="match status" value="1"/>
</dbReference>
<dbReference type="PANTHER" id="PTHR47197:SF3">
    <property type="entry name" value="DIHYDRO-HEME D1 DEHYDROGENASE"/>
    <property type="match status" value="1"/>
</dbReference>
<accession>A0A6I5RWW1</accession>
<dbReference type="SUPFAM" id="SSF51004">
    <property type="entry name" value="C-terminal (heme d1) domain of cytochrome cd1-nitrite reductase"/>
    <property type="match status" value="1"/>
</dbReference>
<name>A0A6I5RWW1_9PSED</name>
<gene>
    <name evidence="1" type="ORF">G3O07_21915</name>
</gene>
<protein>
    <submittedName>
        <fullName evidence="1">Cytochrome D1</fullName>
    </submittedName>
</protein>
<feature type="non-terminal residue" evidence="1">
    <location>
        <position position="235"/>
    </location>
</feature>
<dbReference type="InterPro" id="IPR051200">
    <property type="entry name" value="Host-pathogen_enzymatic-act"/>
</dbReference>
<evidence type="ECO:0000313" key="1">
    <source>
        <dbReference type="EMBL" id="NES11788.1"/>
    </source>
</evidence>
<dbReference type="Proteomes" id="UP000471751">
    <property type="component" value="Unassembled WGS sequence"/>
</dbReference>
<sequence>MDLDGAHRLSRDGITVEFEARPLGAAGALSEGGFASVRFKVTEQNTGQPLSGMSPGAWIDPARAGEVASERDKSCKARVGLFLKSSIGARPLLDLNSYFLLVLNKDASLTVIDPSVSVGGVTSTLARIELPQPPMDWVASADDKRVFVTLPGADQVALVNTETFQLAGLLAAGKQPVRIAMQPDQRLLWVGNNAVDVRHSGVTVIDGQTHKTLKFIPTGAGTTNRLQPGLALRLC</sequence>
<dbReference type="InterPro" id="IPR015943">
    <property type="entry name" value="WD40/YVTN_repeat-like_dom_sf"/>
</dbReference>